<gene>
    <name evidence="1" type="ORF">V5799_016793</name>
</gene>
<evidence type="ECO:0000313" key="1">
    <source>
        <dbReference type="EMBL" id="KAK8781867.1"/>
    </source>
</evidence>
<reference evidence="1 2" key="1">
    <citation type="journal article" date="2023" name="Arcadia Sci">
        <title>De novo assembly of a long-read Amblyomma americanum tick genome.</title>
        <authorList>
            <person name="Chou S."/>
            <person name="Poskanzer K.E."/>
            <person name="Rollins M."/>
            <person name="Thuy-Boun P.S."/>
        </authorList>
    </citation>
    <scope>NUCLEOTIDE SEQUENCE [LARGE SCALE GENOMIC DNA]</scope>
    <source>
        <strain evidence="1">F_SG_1</strain>
        <tissue evidence="1">Salivary glands</tissue>
    </source>
</reference>
<keyword evidence="2" id="KW-1185">Reference proteome</keyword>
<proteinExistence type="predicted"/>
<protein>
    <submittedName>
        <fullName evidence="1">Uncharacterized protein</fullName>
    </submittedName>
</protein>
<sequence>MLGSDSESVNEYICLMEPTSTYADLGRSAAPVKFDPPRLSRKRRDVDGLPQVFCCVPCRRCQTRVALTCLTICDDRAPLARFASQHRPIVPR</sequence>
<evidence type="ECO:0000313" key="2">
    <source>
        <dbReference type="Proteomes" id="UP001321473"/>
    </source>
</evidence>
<accession>A0AAQ4F444</accession>
<dbReference type="Proteomes" id="UP001321473">
    <property type="component" value="Unassembled WGS sequence"/>
</dbReference>
<name>A0AAQ4F444_AMBAM</name>
<dbReference type="AlphaFoldDB" id="A0AAQ4F444"/>
<comment type="caution">
    <text evidence="1">The sequence shown here is derived from an EMBL/GenBank/DDBJ whole genome shotgun (WGS) entry which is preliminary data.</text>
</comment>
<dbReference type="EMBL" id="JARKHS020007252">
    <property type="protein sequence ID" value="KAK8781867.1"/>
    <property type="molecule type" value="Genomic_DNA"/>
</dbReference>
<organism evidence="1 2">
    <name type="scientific">Amblyomma americanum</name>
    <name type="common">Lone star tick</name>
    <dbReference type="NCBI Taxonomy" id="6943"/>
    <lineage>
        <taxon>Eukaryota</taxon>
        <taxon>Metazoa</taxon>
        <taxon>Ecdysozoa</taxon>
        <taxon>Arthropoda</taxon>
        <taxon>Chelicerata</taxon>
        <taxon>Arachnida</taxon>
        <taxon>Acari</taxon>
        <taxon>Parasitiformes</taxon>
        <taxon>Ixodida</taxon>
        <taxon>Ixodoidea</taxon>
        <taxon>Ixodidae</taxon>
        <taxon>Amblyomminae</taxon>
        <taxon>Amblyomma</taxon>
    </lineage>
</organism>